<dbReference type="SUPFAM" id="SSF55073">
    <property type="entry name" value="Nucleotide cyclase"/>
    <property type="match status" value="1"/>
</dbReference>
<keyword evidence="9" id="KW-0141">cGMP biosynthesis</keyword>
<dbReference type="InterPro" id="IPR001054">
    <property type="entry name" value="A/G_cyclase"/>
</dbReference>
<feature type="coiled-coil region" evidence="10">
    <location>
        <begin position="10"/>
        <end position="74"/>
    </location>
</feature>
<dbReference type="Proteomes" id="UP000186997">
    <property type="component" value="Unassembled WGS sequence"/>
</dbReference>
<keyword evidence="4" id="KW-0732">Signal</keyword>
<evidence type="ECO:0000256" key="5">
    <source>
        <dbReference type="ARBA" id="ARBA00022741"/>
    </source>
</evidence>
<sequence length="273" mass="30193">MTHNPAPQNNEVLRLQRRLAKSDMRRAELEHLIDTGQAFQRSVLAQVEKAKAELQKLNEQLQQEQARSDKLLRSIMPNSIAEELKRNDGVTPRRCENATVMFADFVGFTAKSETLDPLVLLQVLDYYYSEFDRITARHSIEKVKTIGDAYMCVAGLNDDPASTAHVIAAAQEFLSFVAQARPPGLDAQAPLWQIRIGINSGPVSTGVIGQERLSFDVWGDTVNIASRIVNASTPNEIRLSSSSIDLLTDKSSFAYCGQVNAKGRGMIDLFCPA</sequence>
<evidence type="ECO:0000256" key="7">
    <source>
        <dbReference type="ARBA" id="ARBA00023136"/>
    </source>
</evidence>
<dbReference type="Gene3D" id="3.30.70.1230">
    <property type="entry name" value="Nucleotide cyclase"/>
    <property type="match status" value="1"/>
</dbReference>
<dbReference type="OrthoDB" id="315417at2"/>
<dbReference type="EC" id="4.6.1.2" evidence="2"/>
<dbReference type="GO" id="GO:0004016">
    <property type="term" value="F:adenylate cyclase activity"/>
    <property type="evidence" value="ECO:0007669"/>
    <property type="project" value="UniProtKB-ARBA"/>
</dbReference>
<name>A0A1R3WZK1_9RHOB</name>
<dbReference type="Gene3D" id="6.10.250.780">
    <property type="match status" value="1"/>
</dbReference>
<dbReference type="Pfam" id="PF00211">
    <property type="entry name" value="Guanylate_cyc"/>
    <property type="match status" value="1"/>
</dbReference>
<organism evidence="12 13">
    <name type="scientific">Yoonia rosea</name>
    <dbReference type="NCBI Taxonomy" id="287098"/>
    <lineage>
        <taxon>Bacteria</taxon>
        <taxon>Pseudomonadati</taxon>
        <taxon>Pseudomonadota</taxon>
        <taxon>Alphaproteobacteria</taxon>
        <taxon>Rhodobacterales</taxon>
        <taxon>Paracoccaceae</taxon>
        <taxon>Yoonia</taxon>
    </lineage>
</organism>
<dbReference type="Pfam" id="PF07701">
    <property type="entry name" value="HNOBA"/>
    <property type="match status" value="1"/>
</dbReference>
<dbReference type="SMART" id="SM00044">
    <property type="entry name" value="CYCc"/>
    <property type="match status" value="1"/>
</dbReference>
<dbReference type="CDD" id="cd07302">
    <property type="entry name" value="CHD"/>
    <property type="match status" value="1"/>
</dbReference>
<evidence type="ECO:0000313" key="13">
    <source>
        <dbReference type="Proteomes" id="UP000186997"/>
    </source>
</evidence>
<keyword evidence="8" id="KW-0456">Lyase</keyword>
<dbReference type="InterPro" id="IPR011645">
    <property type="entry name" value="HNOB_dom_associated"/>
</dbReference>
<evidence type="ECO:0000259" key="11">
    <source>
        <dbReference type="PROSITE" id="PS50125"/>
    </source>
</evidence>
<dbReference type="RefSeq" id="WP_076659218.1">
    <property type="nucleotide sequence ID" value="NZ_FTPR01000001.1"/>
</dbReference>
<evidence type="ECO:0000256" key="1">
    <source>
        <dbReference type="ARBA" id="ARBA00004479"/>
    </source>
</evidence>
<keyword evidence="7" id="KW-0472">Membrane</keyword>
<reference evidence="13" key="1">
    <citation type="submission" date="2017-01" db="EMBL/GenBank/DDBJ databases">
        <authorList>
            <person name="Varghese N."/>
            <person name="Submissions S."/>
        </authorList>
    </citation>
    <scope>NUCLEOTIDE SEQUENCE [LARGE SCALE GENOMIC DNA]</scope>
    <source>
        <strain evidence="13">DSM 29591</strain>
    </source>
</reference>
<evidence type="ECO:0000313" key="12">
    <source>
        <dbReference type="EMBL" id="SIT83949.1"/>
    </source>
</evidence>
<evidence type="ECO:0000256" key="3">
    <source>
        <dbReference type="ARBA" id="ARBA00022692"/>
    </source>
</evidence>
<gene>
    <name evidence="12" type="ORF">SAMN05421665_1758</name>
</gene>
<dbReference type="GO" id="GO:0035556">
    <property type="term" value="P:intracellular signal transduction"/>
    <property type="evidence" value="ECO:0007669"/>
    <property type="project" value="InterPro"/>
</dbReference>
<keyword evidence="5" id="KW-0547">Nucleotide-binding</keyword>
<comment type="subcellular location">
    <subcellularLocation>
        <location evidence="1">Membrane</location>
        <topology evidence="1">Single-pass type I membrane protein</topology>
    </subcellularLocation>
</comment>
<dbReference type="InterPro" id="IPR050401">
    <property type="entry name" value="Cyclic_nucleotide_synthase"/>
</dbReference>
<keyword evidence="6" id="KW-1133">Transmembrane helix</keyword>
<dbReference type="EMBL" id="FTPR01000001">
    <property type="protein sequence ID" value="SIT83949.1"/>
    <property type="molecule type" value="Genomic_DNA"/>
</dbReference>
<evidence type="ECO:0000256" key="8">
    <source>
        <dbReference type="ARBA" id="ARBA00023239"/>
    </source>
</evidence>
<dbReference type="PROSITE" id="PS50125">
    <property type="entry name" value="GUANYLATE_CYCLASE_2"/>
    <property type="match status" value="1"/>
</dbReference>
<dbReference type="PANTHER" id="PTHR11920">
    <property type="entry name" value="GUANYLYL CYCLASE"/>
    <property type="match status" value="1"/>
</dbReference>
<keyword evidence="13" id="KW-1185">Reference proteome</keyword>
<proteinExistence type="predicted"/>
<feature type="domain" description="Guanylate cyclase" evidence="11">
    <location>
        <begin position="99"/>
        <end position="229"/>
    </location>
</feature>
<evidence type="ECO:0000256" key="4">
    <source>
        <dbReference type="ARBA" id="ARBA00022729"/>
    </source>
</evidence>
<dbReference type="GO" id="GO:0016020">
    <property type="term" value="C:membrane"/>
    <property type="evidence" value="ECO:0007669"/>
    <property type="project" value="UniProtKB-SubCell"/>
</dbReference>
<accession>A0A1R3WZK1</accession>
<dbReference type="STRING" id="287098.SAMN05421665_1758"/>
<evidence type="ECO:0000256" key="10">
    <source>
        <dbReference type="SAM" id="Coils"/>
    </source>
</evidence>
<dbReference type="AlphaFoldDB" id="A0A1R3WZK1"/>
<evidence type="ECO:0000256" key="6">
    <source>
        <dbReference type="ARBA" id="ARBA00022989"/>
    </source>
</evidence>
<evidence type="ECO:0000256" key="2">
    <source>
        <dbReference type="ARBA" id="ARBA00012202"/>
    </source>
</evidence>
<dbReference type="GO" id="GO:0004383">
    <property type="term" value="F:guanylate cyclase activity"/>
    <property type="evidence" value="ECO:0007669"/>
    <property type="project" value="UniProtKB-EC"/>
</dbReference>
<keyword evidence="10" id="KW-0175">Coiled coil</keyword>
<keyword evidence="3" id="KW-0812">Transmembrane</keyword>
<dbReference type="GO" id="GO:0000166">
    <property type="term" value="F:nucleotide binding"/>
    <property type="evidence" value="ECO:0007669"/>
    <property type="project" value="UniProtKB-KW"/>
</dbReference>
<evidence type="ECO:0000256" key="9">
    <source>
        <dbReference type="ARBA" id="ARBA00023293"/>
    </source>
</evidence>
<dbReference type="InterPro" id="IPR029787">
    <property type="entry name" value="Nucleotide_cyclase"/>
</dbReference>
<dbReference type="PANTHER" id="PTHR11920:SF335">
    <property type="entry name" value="GUANYLATE CYCLASE"/>
    <property type="match status" value="1"/>
</dbReference>
<protein>
    <recommendedName>
        <fullName evidence="2">guanylate cyclase</fullName>
        <ecNumber evidence="2">4.6.1.2</ecNumber>
    </recommendedName>
</protein>